<name>A0A4Y2K952_ARAVE</name>
<reference evidence="2 3" key="1">
    <citation type="journal article" date="2019" name="Sci. Rep.">
        <title>Orb-weaving spider Araneus ventricosus genome elucidates the spidroin gene catalogue.</title>
        <authorList>
            <person name="Kono N."/>
            <person name="Nakamura H."/>
            <person name="Ohtoshi R."/>
            <person name="Moran D.A.P."/>
            <person name="Shinohara A."/>
            <person name="Yoshida Y."/>
            <person name="Fujiwara M."/>
            <person name="Mori M."/>
            <person name="Tomita M."/>
            <person name="Arakawa K."/>
        </authorList>
    </citation>
    <scope>NUCLEOTIDE SEQUENCE [LARGE SCALE GENOMIC DNA]</scope>
</reference>
<dbReference type="AlphaFoldDB" id="A0A4Y2K952"/>
<evidence type="ECO:0000313" key="3">
    <source>
        <dbReference type="Proteomes" id="UP000499080"/>
    </source>
</evidence>
<dbReference type="EMBL" id="BGPR01004306">
    <property type="protein sequence ID" value="GBM98245.1"/>
    <property type="molecule type" value="Genomic_DNA"/>
</dbReference>
<feature type="region of interest" description="Disordered" evidence="1">
    <location>
        <begin position="32"/>
        <end position="60"/>
    </location>
</feature>
<sequence>MRSRHLKHLENNHEYAEPYCAVPTPRCLLDDSPLSGEPMLSNRPTSDYSTVKRSPSRGEGHFVDLGPGKDFFRILKVL</sequence>
<organism evidence="2 3">
    <name type="scientific">Araneus ventricosus</name>
    <name type="common">Orbweaver spider</name>
    <name type="synonym">Epeira ventricosa</name>
    <dbReference type="NCBI Taxonomy" id="182803"/>
    <lineage>
        <taxon>Eukaryota</taxon>
        <taxon>Metazoa</taxon>
        <taxon>Ecdysozoa</taxon>
        <taxon>Arthropoda</taxon>
        <taxon>Chelicerata</taxon>
        <taxon>Arachnida</taxon>
        <taxon>Araneae</taxon>
        <taxon>Araneomorphae</taxon>
        <taxon>Entelegynae</taxon>
        <taxon>Araneoidea</taxon>
        <taxon>Araneidae</taxon>
        <taxon>Araneus</taxon>
    </lineage>
</organism>
<proteinExistence type="predicted"/>
<comment type="caution">
    <text evidence="2">The sequence shown here is derived from an EMBL/GenBank/DDBJ whole genome shotgun (WGS) entry which is preliminary data.</text>
</comment>
<feature type="compositionally biased region" description="Polar residues" evidence="1">
    <location>
        <begin position="42"/>
        <end position="53"/>
    </location>
</feature>
<dbReference type="Proteomes" id="UP000499080">
    <property type="component" value="Unassembled WGS sequence"/>
</dbReference>
<evidence type="ECO:0000313" key="2">
    <source>
        <dbReference type="EMBL" id="GBM98245.1"/>
    </source>
</evidence>
<accession>A0A4Y2K952</accession>
<gene>
    <name evidence="2" type="ORF">AVEN_85504_1</name>
</gene>
<dbReference type="OrthoDB" id="6424941at2759"/>
<protein>
    <submittedName>
        <fullName evidence="2">Uncharacterized protein</fullName>
    </submittedName>
</protein>
<keyword evidence="3" id="KW-1185">Reference proteome</keyword>
<evidence type="ECO:0000256" key="1">
    <source>
        <dbReference type="SAM" id="MobiDB-lite"/>
    </source>
</evidence>